<keyword evidence="4" id="KW-1185">Reference proteome</keyword>
<dbReference type="CDD" id="cd00030">
    <property type="entry name" value="C2"/>
    <property type="match status" value="1"/>
</dbReference>
<protein>
    <recommendedName>
        <fullName evidence="1">C2 domain-containing protein</fullName>
    </recommendedName>
</protein>
<dbReference type="Pfam" id="PF00168">
    <property type="entry name" value="C2"/>
    <property type="match status" value="1"/>
</dbReference>
<dbReference type="Gene3D" id="2.60.40.150">
    <property type="entry name" value="C2 domain"/>
    <property type="match status" value="1"/>
</dbReference>
<feature type="domain" description="C2" evidence="1">
    <location>
        <begin position="1"/>
        <end position="67"/>
    </location>
</feature>
<evidence type="ECO:0000313" key="4">
    <source>
        <dbReference type="Proteomes" id="UP000011087"/>
    </source>
</evidence>
<evidence type="ECO:0000313" key="3">
    <source>
        <dbReference type="EnsemblProtists" id="EKX31755"/>
    </source>
</evidence>
<reference evidence="4" key="2">
    <citation type="submission" date="2012-11" db="EMBL/GenBank/DDBJ databases">
        <authorList>
            <person name="Kuo A."/>
            <person name="Curtis B.A."/>
            <person name="Tanifuji G."/>
            <person name="Burki F."/>
            <person name="Gruber A."/>
            <person name="Irimia M."/>
            <person name="Maruyama S."/>
            <person name="Arias M.C."/>
            <person name="Ball S.G."/>
            <person name="Gile G.H."/>
            <person name="Hirakawa Y."/>
            <person name="Hopkins J.F."/>
            <person name="Rensing S.A."/>
            <person name="Schmutz J."/>
            <person name="Symeonidi A."/>
            <person name="Elias M."/>
            <person name="Eveleigh R.J."/>
            <person name="Herman E.K."/>
            <person name="Klute M.J."/>
            <person name="Nakayama T."/>
            <person name="Obornik M."/>
            <person name="Reyes-Prieto A."/>
            <person name="Armbrust E.V."/>
            <person name="Aves S.J."/>
            <person name="Beiko R.G."/>
            <person name="Coutinho P."/>
            <person name="Dacks J.B."/>
            <person name="Durnford D.G."/>
            <person name="Fast N.M."/>
            <person name="Green B.R."/>
            <person name="Grisdale C."/>
            <person name="Hempe F."/>
            <person name="Henrissat B."/>
            <person name="Hoppner M.P."/>
            <person name="Ishida K.-I."/>
            <person name="Kim E."/>
            <person name="Koreny L."/>
            <person name="Kroth P.G."/>
            <person name="Liu Y."/>
            <person name="Malik S.-B."/>
            <person name="Maier U.G."/>
            <person name="McRose D."/>
            <person name="Mock T."/>
            <person name="Neilson J.A."/>
            <person name="Onodera N.T."/>
            <person name="Poole A.M."/>
            <person name="Pritham E.J."/>
            <person name="Richards T.A."/>
            <person name="Rocap G."/>
            <person name="Roy S.W."/>
            <person name="Sarai C."/>
            <person name="Schaack S."/>
            <person name="Shirato S."/>
            <person name="Slamovits C.H."/>
            <person name="Spencer D.F."/>
            <person name="Suzuki S."/>
            <person name="Worden A.Z."/>
            <person name="Zauner S."/>
            <person name="Barry K."/>
            <person name="Bell C."/>
            <person name="Bharti A.K."/>
            <person name="Crow J.A."/>
            <person name="Grimwood J."/>
            <person name="Kramer R."/>
            <person name="Lindquist E."/>
            <person name="Lucas S."/>
            <person name="Salamov A."/>
            <person name="McFadden G.I."/>
            <person name="Lane C.E."/>
            <person name="Keeling P.J."/>
            <person name="Gray M.W."/>
            <person name="Grigoriev I.V."/>
            <person name="Archibald J.M."/>
        </authorList>
    </citation>
    <scope>NUCLEOTIDE SEQUENCE</scope>
    <source>
        <strain evidence="4">CCMP2712</strain>
    </source>
</reference>
<dbReference type="EnsemblProtists" id="EKX31755">
    <property type="protein sequence ID" value="EKX31755"/>
    <property type="gene ID" value="GUITHDRAFT_42300"/>
</dbReference>
<organism evidence="2">
    <name type="scientific">Guillardia theta (strain CCMP2712)</name>
    <name type="common">Cryptophyte</name>
    <dbReference type="NCBI Taxonomy" id="905079"/>
    <lineage>
        <taxon>Eukaryota</taxon>
        <taxon>Cryptophyceae</taxon>
        <taxon>Pyrenomonadales</taxon>
        <taxon>Geminigeraceae</taxon>
        <taxon>Guillardia</taxon>
    </lineage>
</organism>
<dbReference type="PaxDb" id="55529-EKX31755"/>
<sequence length="67" mass="7598">KLEIMIMSARNLPKMDAFGTCDGFCTIVFQGSTKETSVRPRSYFPEWNESFSYLVDNTLDPGKLLIS</sequence>
<dbReference type="InterPro" id="IPR035892">
    <property type="entry name" value="C2_domain_sf"/>
</dbReference>
<feature type="non-terminal residue" evidence="2">
    <location>
        <position position="67"/>
    </location>
</feature>
<dbReference type="SUPFAM" id="SSF49562">
    <property type="entry name" value="C2 domain (Calcium/lipid-binding domain, CaLB)"/>
    <property type="match status" value="1"/>
</dbReference>
<dbReference type="EMBL" id="JH993239">
    <property type="protein sequence ID" value="EKX31755.1"/>
    <property type="molecule type" value="Genomic_DNA"/>
</dbReference>
<feature type="non-terminal residue" evidence="2">
    <location>
        <position position="1"/>
    </location>
</feature>
<accession>L1I7C0</accession>
<dbReference type="AlphaFoldDB" id="L1I7C0"/>
<dbReference type="InterPro" id="IPR000008">
    <property type="entry name" value="C2_dom"/>
</dbReference>
<dbReference type="OrthoDB" id="419768at2759"/>
<reference evidence="2 4" key="1">
    <citation type="journal article" date="2012" name="Nature">
        <title>Algal genomes reveal evolutionary mosaicism and the fate of nucleomorphs.</title>
        <authorList>
            <consortium name="DOE Joint Genome Institute"/>
            <person name="Curtis B.A."/>
            <person name="Tanifuji G."/>
            <person name="Burki F."/>
            <person name="Gruber A."/>
            <person name="Irimia M."/>
            <person name="Maruyama S."/>
            <person name="Arias M.C."/>
            <person name="Ball S.G."/>
            <person name="Gile G.H."/>
            <person name="Hirakawa Y."/>
            <person name="Hopkins J.F."/>
            <person name="Kuo A."/>
            <person name="Rensing S.A."/>
            <person name="Schmutz J."/>
            <person name="Symeonidi A."/>
            <person name="Elias M."/>
            <person name="Eveleigh R.J."/>
            <person name="Herman E.K."/>
            <person name="Klute M.J."/>
            <person name="Nakayama T."/>
            <person name="Obornik M."/>
            <person name="Reyes-Prieto A."/>
            <person name="Armbrust E.V."/>
            <person name="Aves S.J."/>
            <person name="Beiko R.G."/>
            <person name="Coutinho P."/>
            <person name="Dacks J.B."/>
            <person name="Durnford D.G."/>
            <person name="Fast N.M."/>
            <person name="Green B.R."/>
            <person name="Grisdale C.J."/>
            <person name="Hempel F."/>
            <person name="Henrissat B."/>
            <person name="Hoppner M.P."/>
            <person name="Ishida K."/>
            <person name="Kim E."/>
            <person name="Koreny L."/>
            <person name="Kroth P.G."/>
            <person name="Liu Y."/>
            <person name="Malik S.B."/>
            <person name="Maier U.G."/>
            <person name="McRose D."/>
            <person name="Mock T."/>
            <person name="Neilson J.A."/>
            <person name="Onodera N.T."/>
            <person name="Poole A.M."/>
            <person name="Pritham E.J."/>
            <person name="Richards T.A."/>
            <person name="Rocap G."/>
            <person name="Roy S.W."/>
            <person name="Sarai C."/>
            <person name="Schaack S."/>
            <person name="Shirato S."/>
            <person name="Slamovits C.H."/>
            <person name="Spencer D.F."/>
            <person name="Suzuki S."/>
            <person name="Worden A.Z."/>
            <person name="Zauner S."/>
            <person name="Barry K."/>
            <person name="Bell C."/>
            <person name="Bharti A.K."/>
            <person name="Crow J.A."/>
            <person name="Grimwood J."/>
            <person name="Kramer R."/>
            <person name="Lindquist E."/>
            <person name="Lucas S."/>
            <person name="Salamov A."/>
            <person name="McFadden G.I."/>
            <person name="Lane C.E."/>
            <person name="Keeling P.J."/>
            <person name="Gray M.W."/>
            <person name="Grigoriev I.V."/>
            <person name="Archibald J.M."/>
        </authorList>
    </citation>
    <scope>NUCLEOTIDE SEQUENCE</scope>
    <source>
        <strain evidence="2 4">CCMP2712</strain>
    </source>
</reference>
<proteinExistence type="predicted"/>
<dbReference type="Proteomes" id="UP000011087">
    <property type="component" value="Unassembled WGS sequence"/>
</dbReference>
<evidence type="ECO:0000259" key="1">
    <source>
        <dbReference type="PROSITE" id="PS50004"/>
    </source>
</evidence>
<dbReference type="RefSeq" id="XP_005818735.1">
    <property type="nucleotide sequence ID" value="XM_005818678.1"/>
</dbReference>
<name>L1I7C0_GUITC</name>
<reference evidence="3" key="3">
    <citation type="submission" date="2015-06" db="UniProtKB">
        <authorList>
            <consortium name="EnsemblProtists"/>
        </authorList>
    </citation>
    <scope>IDENTIFICATION</scope>
</reference>
<dbReference type="GeneID" id="17288480"/>
<evidence type="ECO:0000313" key="2">
    <source>
        <dbReference type="EMBL" id="EKX31755.1"/>
    </source>
</evidence>
<dbReference type="PROSITE" id="PS50004">
    <property type="entry name" value="C2"/>
    <property type="match status" value="1"/>
</dbReference>
<gene>
    <name evidence="2" type="ORF">GUITHDRAFT_42300</name>
</gene>
<dbReference type="HOGENOM" id="CLU_2820506_0_0_1"/>
<dbReference type="KEGG" id="gtt:GUITHDRAFT_42300"/>